<keyword evidence="3" id="KW-0520">NAD</keyword>
<dbReference type="Gene3D" id="3.30.460.80">
    <property type="entry name" value="NADH:ubiquinone oxidoreductase, 30kDa subunit"/>
    <property type="match status" value="1"/>
</dbReference>
<accession>A0A327WYA3</accession>
<reference evidence="5 6" key="1">
    <citation type="submission" date="2018-06" db="EMBL/GenBank/DDBJ databases">
        <title>Genomic Encyclopedia of Archaeal and Bacterial Type Strains, Phase II (KMG-II): from individual species to whole genera.</title>
        <authorList>
            <person name="Goeker M."/>
        </authorList>
    </citation>
    <scope>NUCLEOTIDE SEQUENCE [LARGE SCALE GENOMIC DNA]</scope>
    <source>
        <strain evidence="5 6">DSM 21851</strain>
    </source>
</reference>
<dbReference type="AlphaFoldDB" id="A0A327WYA3"/>
<keyword evidence="3" id="KW-1003">Cell membrane</keyword>
<keyword evidence="6" id="KW-1185">Reference proteome</keyword>
<protein>
    <recommendedName>
        <fullName evidence="3">NADH-quinone oxidoreductase subunit C</fullName>
        <ecNumber evidence="3">7.1.1.-</ecNumber>
    </recommendedName>
    <alternativeName>
        <fullName evidence="3">NADH dehydrogenase I subunit C</fullName>
    </alternativeName>
    <alternativeName>
        <fullName evidence="3">NDH-1 subunit C</fullName>
    </alternativeName>
</protein>
<keyword evidence="3" id="KW-0874">Quinone</keyword>
<dbReference type="HAMAP" id="MF_01357">
    <property type="entry name" value="NDH1_NuoC"/>
    <property type="match status" value="1"/>
</dbReference>
<comment type="similarity">
    <text evidence="1 3">Belongs to the complex I 30 kDa subunit family.</text>
</comment>
<dbReference type="EC" id="7.1.1.-" evidence="3"/>
<evidence type="ECO:0000256" key="3">
    <source>
        <dbReference type="HAMAP-Rule" id="MF_01357"/>
    </source>
</evidence>
<keyword evidence="3" id="KW-1278">Translocase</keyword>
<organism evidence="5 6">
    <name type="scientific">Larkinella arboricola</name>
    <dbReference type="NCBI Taxonomy" id="643671"/>
    <lineage>
        <taxon>Bacteria</taxon>
        <taxon>Pseudomonadati</taxon>
        <taxon>Bacteroidota</taxon>
        <taxon>Cytophagia</taxon>
        <taxon>Cytophagales</taxon>
        <taxon>Spirosomataceae</taxon>
        <taxon>Larkinella</taxon>
    </lineage>
</organism>
<dbReference type="PANTHER" id="PTHR10884:SF14">
    <property type="entry name" value="NADH DEHYDROGENASE [UBIQUINONE] IRON-SULFUR PROTEIN 3, MITOCHONDRIAL"/>
    <property type="match status" value="1"/>
</dbReference>
<dbReference type="GO" id="GO:0008137">
    <property type="term" value="F:NADH dehydrogenase (ubiquinone) activity"/>
    <property type="evidence" value="ECO:0007669"/>
    <property type="project" value="InterPro"/>
</dbReference>
<evidence type="ECO:0000259" key="4">
    <source>
        <dbReference type="Pfam" id="PF00329"/>
    </source>
</evidence>
<dbReference type="InterPro" id="IPR010218">
    <property type="entry name" value="NADH_DH_suC"/>
</dbReference>
<comment type="caution">
    <text evidence="5">The sequence shown here is derived from an EMBL/GenBank/DDBJ whole genome shotgun (WGS) entry which is preliminary data.</text>
</comment>
<dbReference type="GO" id="GO:0048038">
    <property type="term" value="F:quinone binding"/>
    <property type="evidence" value="ECO:0007669"/>
    <property type="project" value="UniProtKB-KW"/>
</dbReference>
<comment type="function">
    <text evidence="3">NDH-1 shuttles electrons from NADH, via FMN and iron-sulfur (Fe-S) centers, to quinones in the respiratory chain. The immediate electron acceptor for the enzyme in this species is believed to be a menaquinone. Couples the redox reaction to proton translocation (for every two electrons transferred, four hydrogen ions are translocated across the cytoplasmic membrane), and thus conserves the redox energy in a proton gradient.</text>
</comment>
<name>A0A327WYA3_LARAB</name>
<dbReference type="SUPFAM" id="SSF143243">
    <property type="entry name" value="Nqo5-like"/>
    <property type="match status" value="1"/>
</dbReference>
<keyword evidence="2 3" id="KW-0813">Transport</keyword>
<comment type="subunit">
    <text evidence="3">NDH-1 is composed of 14 different subunits. Subunits NuoB, C, D, E, F, and G constitute the peripheral sector of the complex.</text>
</comment>
<dbReference type="PANTHER" id="PTHR10884">
    <property type="entry name" value="NADH DEHYDROGENASE UBIQUINONE IRON-SULFUR PROTEIN 3"/>
    <property type="match status" value="1"/>
</dbReference>
<feature type="domain" description="NADH:ubiquinone oxidoreductase 30kDa subunit" evidence="4">
    <location>
        <begin position="32"/>
        <end position="154"/>
    </location>
</feature>
<dbReference type="InterPro" id="IPR001268">
    <property type="entry name" value="NADH_UbQ_OxRdtase_30kDa_su"/>
</dbReference>
<dbReference type="OrthoDB" id="9803286at2"/>
<dbReference type="NCBIfam" id="TIGR01961">
    <property type="entry name" value="NuoC_fam"/>
    <property type="match status" value="1"/>
</dbReference>
<sequence length="167" mass="20042">MTNEEVAKDLIRQFGENVYDFDEPYGMLTLSTRREQIISMIEYLRDHPLYQINFLTTLCGIHYPDDPEPARKFCVVYQLHSLVNNFRIRIKVFLAENDLHMPTLTNIYQSANWMERETYDFFGIIFDGHPKLIRILNMEDMDYFPMRKQYPLEDPTREDKIDALFGR</sequence>
<dbReference type="InterPro" id="IPR037232">
    <property type="entry name" value="NADH_quin_OxRdtase_su_C/D-like"/>
</dbReference>
<evidence type="ECO:0000313" key="6">
    <source>
        <dbReference type="Proteomes" id="UP000248790"/>
    </source>
</evidence>
<comment type="catalytic activity">
    <reaction evidence="3">
        <text>a quinone + NADH + 5 H(+)(in) = a quinol + NAD(+) + 4 H(+)(out)</text>
        <dbReference type="Rhea" id="RHEA:57888"/>
        <dbReference type="ChEBI" id="CHEBI:15378"/>
        <dbReference type="ChEBI" id="CHEBI:24646"/>
        <dbReference type="ChEBI" id="CHEBI:57540"/>
        <dbReference type="ChEBI" id="CHEBI:57945"/>
        <dbReference type="ChEBI" id="CHEBI:132124"/>
    </reaction>
</comment>
<dbReference type="Proteomes" id="UP000248790">
    <property type="component" value="Unassembled WGS sequence"/>
</dbReference>
<gene>
    <name evidence="3" type="primary">nuoC</name>
    <name evidence="5" type="ORF">LX87_02619</name>
</gene>
<dbReference type="GO" id="GO:0005886">
    <property type="term" value="C:plasma membrane"/>
    <property type="evidence" value="ECO:0007669"/>
    <property type="project" value="UniProtKB-SubCell"/>
</dbReference>
<evidence type="ECO:0000256" key="1">
    <source>
        <dbReference type="ARBA" id="ARBA00007569"/>
    </source>
</evidence>
<keyword evidence="3" id="KW-0472">Membrane</keyword>
<proteinExistence type="inferred from homology"/>
<dbReference type="EMBL" id="QLMC01000003">
    <property type="protein sequence ID" value="RAJ97716.1"/>
    <property type="molecule type" value="Genomic_DNA"/>
</dbReference>
<dbReference type="RefSeq" id="WP_111628685.1">
    <property type="nucleotide sequence ID" value="NZ_QLMC01000003.1"/>
</dbReference>
<comment type="subcellular location">
    <subcellularLocation>
        <location evidence="3">Cell membrane</location>
        <topology evidence="3">Peripheral membrane protein</topology>
        <orientation evidence="3">Cytoplasmic side</orientation>
    </subcellularLocation>
</comment>
<evidence type="ECO:0000313" key="5">
    <source>
        <dbReference type="EMBL" id="RAJ97716.1"/>
    </source>
</evidence>
<evidence type="ECO:0000256" key="2">
    <source>
        <dbReference type="ARBA" id="ARBA00022448"/>
    </source>
</evidence>
<dbReference type="GO" id="GO:0050136">
    <property type="term" value="F:NADH dehydrogenase (quinone) (non-electrogenic) activity"/>
    <property type="evidence" value="ECO:0007669"/>
    <property type="project" value="UniProtKB-UniRule"/>
</dbReference>
<dbReference type="Pfam" id="PF00329">
    <property type="entry name" value="Complex1_30kDa"/>
    <property type="match status" value="1"/>
</dbReference>